<dbReference type="InterPro" id="IPR050090">
    <property type="entry name" value="Tyrosine_recombinase_XerCD"/>
</dbReference>
<evidence type="ECO:0000313" key="8">
    <source>
        <dbReference type="EMBL" id="VVU49936.1"/>
    </source>
</evidence>
<dbReference type="EMBL" id="CABVLY010000008">
    <property type="protein sequence ID" value="VVU49936.1"/>
    <property type="molecule type" value="Genomic_DNA"/>
</dbReference>
<evidence type="ECO:0000256" key="3">
    <source>
        <dbReference type="ARBA" id="ARBA00023125"/>
    </source>
</evidence>
<evidence type="ECO:0000313" key="9">
    <source>
        <dbReference type="Proteomes" id="UP000494201"/>
    </source>
</evidence>
<dbReference type="AlphaFoldDB" id="A0A6P2G9J6"/>
<comment type="similarity">
    <text evidence="1">Belongs to the 'phage' integrase family.</text>
</comment>
<protein>
    <submittedName>
        <fullName evidence="8">Integrase</fullName>
    </submittedName>
</protein>
<dbReference type="GO" id="GO:0015074">
    <property type="term" value="P:DNA integration"/>
    <property type="evidence" value="ECO:0007669"/>
    <property type="project" value="UniProtKB-KW"/>
</dbReference>
<dbReference type="PANTHER" id="PTHR30349:SF41">
    <property type="entry name" value="INTEGRASE_RECOMBINASE PROTEIN MJ0367-RELATED"/>
    <property type="match status" value="1"/>
</dbReference>
<dbReference type="InterPro" id="IPR002104">
    <property type="entry name" value="Integrase_catalytic"/>
</dbReference>
<evidence type="ECO:0000256" key="1">
    <source>
        <dbReference type="ARBA" id="ARBA00008857"/>
    </source>
</evidence>
<proteinExistence type="inferred from homology"/>
<dbReference type="GO" id="GO:0003677">
    <property type="term" value="F:DNA binding"/>
    <property type="evidence" value="ECO:0007669"/>
    <property type="project" value="UniProtKB-UniRule"/>
</dbReference>
<evidence type="ECO:0000259" key="7">
    <source>
        <dbReference type="PROSITE" id="PS51900"/>
    </source>
</evidence>
<dbReference type="Proteomes" id="UP000494201">
    <property type="component" value="Unassembled WGS sequence"/>
</dbReference>
<dbReference type="InterPro" id="IPR013762">
    <property type="entry name" value="Integrase-like_cat_sf"/>
</dbReference>
<reference evidence="8 9" key="1">
    <citation type="submission" date="2019-09" db="EMBL/GenBank/DDBJ databases">
        <authorList>
            <person name="Depoorter E."/>
        </authorList>
    </citation>
    <scope>NUCLEOTIDE SEQUENCE [LARGE SCALE GENOMIC DNA]</scope>
    <source>
        <strain evidence="8">LMG 20980</strain>
    </source>
</reference>
<evidence type="ECO:0000256" key="5">
    <source>
        <dbReference type="PROSITE-ProRule" id="PRU01248"/>
    </source>
</evidence>
<dbReference type="PROSITE" id="PS51900">
    <property type="entry name" value="CB"/>
    <property type="match status" value="1"/>
</dbReference>
<keyword evidence="4" id="KW-0233">DNA recombination</keyword>
<dbReference type="InterPro" id="IPR044068">
    <property type="entry name" value="CB"/>
</dbReference>
<keyword evidence="2" id="KW-0229">DNA integration</keyword>
<dbReference type="GO" id="GO:0006310">
    <property type="term" value="P:DNA recombination"/>
    <property type="evidence" value="ECO:0007669"/>
    <property type="project" value="UniProtKB-KW"/>
</dbReference>
<evidence type="ECO:0000256" key="2">
    <source>
        <dbReference type="ARBA" id="ARBA00022908"/>
    </source>
</evidence>
<dbReference type="PROSITE" id="PS51898">
    <property type="entry name" value="TYR_RECOMBINASE"/>
    <property type="match status" value="1"/>
</dbReference>
<dbReference type="InterPro" id="IPR010998">
    <property type="entry name" value="Integrase_recombinase_N"/>
</dbReference>
<evidence type="ECO:0000256" key="4">
    <source>
        <dbReference type="ARBA" id="ARBA00023172"/>
    </source>
</evidence>
<name>A0A6P2G9J6_9BURK</name>
<dbReference type="PANTHER" id="PTHR30349">
    <property type="entry name" value="PHAGE INTEGRASE-RELATED"/>
    <property type="match status" value="1"/>
</dbReference>
<dbReference type="Gene3D" id="1.10.150.130">
    <property type="match status" value="1"/>
</dbReference>
<keyword evidence="3 5" id="KW-0238">DNA-binding</keyword>
<sequence>MIVYYHRRFLDRFVAPPAPARPLAGDTARLASLRMTSPVPSGASLRPLPIDMLTVPAALDGRAGTNRSTRAHPQIAATHDLDAVRAWLARFVDTPATFQNYRKEAERLLLWAVIACSKPLSSLTHEDLVVYRQFLLAPAPADVWCANGGRKHPRGDPRWRPFYGPLSAASQRQAMVILNVMFSWLVQAGYLAGNPLALSRQRQRRPAPRVTRHLGAPLWQAVKDAIAAMPRGDARAAFHADRARWVFTLLYLGGLRITEAADTTMGHFFARRDANGRDRWWLDVTGKGGRQRLVPATAEMMAELARYRRAHGLPALPADGEPTPLVLPVGRTRKPLTRAALHRIVKQVFRFAADRLRAQGEAGEEQARVLEQASAHWLRHSAGSHMADGRVDLRLVRDNLGHVSLTTTSQYLHADDDWRHSETEGKHRIDW</sequence>
<evidence type="ECO:0000259" key="6">
    <source>
        <dbReference type="PROSITE" id="PS51898"/>
    </source>
</evidence>
<feature type="domain" description="Core-binding (CB)" evidence="7">
    <location>
        <begin position="82"/>
        <end position="186"/>
    </location>
</feature>
<organism evidence="8 9">
    <name type="scientific">Burkholderia anthina</name>
    <dbReference type="NCBI Taxonomy" id="179879"/>
    <lineage>
        <taxon>Bacteria</taxon>
        <taxon>Pseudomonadati</taxon>
        <taxon>Pseudomonadota</taxon>
        <taxon>Betaproteobacteria</taxon>
        <taxon>Burkholderiales</taxon>
        <taxon>Burkholderiaceae</taxon>
        <taxon>Burkholderia</taxon>
        <taxon>Burkholderia cepacia complex</taxon>
    </lineage>
</organism>
<dbReference type="InterPro" id="IPR011010">
    <property type="entry name" value="DNA_brk_join_enz"/>
</dbReference>
<gene>
    <name evidence="8" type="ORF">BAN20980_02643</name>
</gene>
<dbReference type="SUPFAM" id="SSF56349">
    <property type="entry name" value="DNA breaking-rejoining enzymes"/>
    <property type="match status" value="1"/>
</dbReference>
<feature type="domain" description="Tyr recombinase" evidence="6">
    <location>
        <begin position="209"/>
        <end position="424"/>
    </location>
</feature>
<dbReference type="Gene3D" id="1.10.443.10">
    <property type="entry name" value="Intergrase catalytic core"/>
    <property type="match status" value="1"/>
</dbReference>
<accession>A0A6P2G9J6</accession>
<dbReference type="Pfam" id="PF00589">
    <property type="entry name" value="Phage_integrase"/>
    <property type="match status" value="1"/>
</dbReference>